<feature type="transmembrane region" description="Helical" evidence="3">
    <location>
        <begin position="70"/>
        <end position="91"/>
    </location>
</feature>
<protein>
    <submittedName>
        <fullName evidence="4">Uncharacterized protein</fullName>
    </submittedName>
</protein>
<dbReference type="GO" id="GO:0046873">
    <property type="term" value="F:metal ion transmembrane transporter activity"/>
    <property type="evidence" value="ECO:0007669"/>
    <property type="project" value="InterPro"/>
</dbReference>
<dbReference type="AlphaFoldDB" id="A0A5B0PKI5"/>
<dbReference type="InterPro" id="IPR045891">
    <property type="entry name" value="ZIP9"/>
</dbReference>
<evidence type="ECO:0000256" key="2">
    <source>
        <dbReference type="SAM" id="MobiDB-lite"/>
    </source>
</evidence>
<comment type="subcellular location">
    <subcellularLocation>
        <location evidence="1">Endomembrane system</location>
        <topology evidence="1">Multi-pass membrane protein</topology>
    </subcellularLocation>
</comment>
<feature type="transmembrane region" description="Helical" evidence="3">
    <location>
        <begin position="144"/>
        <end position="167"/>
    </location>
</feature>
<evidence type="ECO:0000256" key="3">
    <source>
        <dbReference type="SAM" id="Phobius"/>
    </source>
</evidence>
<keyword evidence="5" id="KW-1185">Reference proteome</keyword>
<keyword evidence="3" id="KW-0472">Membrane</keyword>
<name>A0A5B0PKI5_PUCGR</name>
<feature type="region of interest" description="Disordered" evidence="2">
    <location>
        <begin position="102"/>
        <end position="140"/>
    </location>
</feature>
<dbReference type="GO" id="GO:0006829">
    <property type="term" value="P:zinc ion transport"/>
    <property type="evidence" value="ECO:0007669"/>
    <property type="project" value="InterPro"/>
</dbReference>
<keyword evidence="3" id="KW-0812">Transmembrane</keyword>
<dbReference type="PANTHER" id="PTHR16133:SF0">
    <property type="entry name" value="ZINC_IRON REGULATED TRANSPORTER-RELATED PROTEIN 102B, ISOFORM E"/>
    <property type="match status" value="1"/>
</dbReference>
<keyword evidence="3" id="KW-1133">Transmembrane helix</keyword>
<gene>
    <name evidence="4" type="ORF">PGT21_015524</name>
</gene>
<dbReference type="GO" id="GO:0012505">
    <property type="term" value="C:endomembrane system"/>
    <property type="evidence" value="ECO:0007669"/>
    <property type="project" value="UniProtKB-SubCell"/>
</dbReference>
<dbReference type="Proteomes" id="UP000324748">
    <property type="component" value="Unassembled WGS sequence"/>
</dbReference>
<accession>A0A5B0PKI5</accession>
<reference evidence="4 5" key="1">
    <citation type="submission" date="2019-05" db="EMBL/GenBank/DDBJ databases">
        <title>Emergence of the Ug99 lineage of the wheat stem rust pathogen through somatic hybridization.</title>
        <authorList>
            <person name="Li F."/>
            <person name="Upadhyaya N.M."/>
            <person name="Sperschneider J."/>
            <person name="Matny O."/>
            <person name="Nguyen-Phuc H."/>
            <person name="Mago R."/>
            <person name="Raley C."/>
            <person name="Miller M.E."/>
            <person name="Silverstein K.A.T."/>
            <person name="Henningsen E."/>
            <person name="Hirsch C.D."/>
            <person name="Visser B."/>
            <person name="Pretorius Z.A."/>
            <person name="Steffenson B.J."/>
            <person name="Schwessinger B."/>
            <person name="Dodds P.N."/>
            <person name="Figueroa M."/>
        </authorList>
    </citation>
    <scope>NUCLEOTIDE SEQUENCE [LARGE SCALE GENOMIC DNA]</scope>
    <source>
        <strain evidence="4">21-0</strain>
    </source>
</reference>
<evidence type="ECO:0000313" key="4">
    <source>
        <dbReference type="EMBL" id="KAA1101282.1"/>
    </source>
</evidence>
<comment type="caution">
    <text evidence="4">The sequence shown here is derived from an EMBL/GenBank/DDBJ whole genome shotgun (WGS) entry which is preliminary data.</text>
</comment>
<dbReference type="OrthoDB" id="19859at2759"/>
<proteinExistence type="predicted"/>
<evidence type="ECO:0000313" key="5">
    <source>
        <dbReference type="Proteomes" id="UP000324748"/>
    </source>
</evidence>
<sequence length="172" mass="18149">MVHKAPAAFGMVAVLLAEGLSTGAVRRILLAFSLAAPMGALTSWTGLALVDRLTGRPADLPEKAEDAFQWWIGVTLLFSAGTFLFVATHALQNTSSNPVDPCCPQIPANPSPSTHLDPELPSHHLHLPARSPPSPSSSSSQVSVSPLLTCCLMASGMCFPWLLTLLVGSHHH</sequence>
<dbReference type="PANTHER" id="PTHR16133">
    <property type="entry name" value="SOLUTE CARRIER FAMILY 39 ZINC TRANSPORTER , MEMBER 9-RELATED"/>
    <property type="match status" value="1"/>
</dbReference>
<organism evidence="4 5">
    <name type="scientific">Puccinia graminis f. sp. tritici</name>
    <dbReference type="NCBI Taxonomy" id="56615"/>
    <lineage>
        <taxon>Eukaryota</taxon>
        <taxon>Fungi</taxon>
        <taxon>Dikarya</taxon>
        <taxon>Basidiomycota</taxon>
        <taxon>Pucciniomycotina</taxon>
        <taxon>Pucciniomycetes</taxon>
        <taxon>Pucciniales</taxon>
        <taxon>Pucciniaceae</taxon>
        <taxon>Puccinia</taxon>
    </lineage>
</organism>
<evidence type="ECO:0000256" key="1">
    <source>
        <dbReference type="ARBA" id="ARBA00004127"/>
    </source>
</evidence>
<dbReference type="EMBL" id="VSWC01000053">
    <property type="protein sequence ID" value="KAA1101282.1"/>
    <property type="molecule type" value="Genomic_DNA"/>
</dbReference>
<feature type="transmembrane region" description="Helical" evidence="3">
    <location>
        <begin position="29"/>
        <end position="50"/>
    </location>
</feature>